<keyword evidence="1" id="KW-0560">Oxidoreductase</keyword>
<accession>A0A1L7WGP0</accession>
<dbReference type="STRING" id="576137.A0A1L7WGP0"/>
<evidence type="ECO:0000256" key="1">
    <source>
        <dbReference type="ARBA" id="ARBA00023002"/>
    </source>
</evidence>
<evidence type="ECO:0000256" key="2">
    <source>
        <dbReference type="RuleBase" id="RU000363"/>
    </source>
</evidence>
<keyword evidence="4" id="KW-1185">Reference proteome</keyword>
<dbReference type="OrthoDB" id="191139at2759"/>
<sequence>MTFHQCTTGEEVAKACIARSEGKTFVITGTSTGGIGAATAIALAHSRPKTLFLASRSLSKTEPVIQEIKSIGPSINVIFVELDLSDLESVRKAAKGMINREEGQKIDYLINNAGVMCTMPYTKTKQGIELQFGTNHVGHFLWTNLLLPRVLAAGGNARIVNVASTGYVLSEARLDDVNWDHGKSYHPWLAYGSSKTANVLFNTYLASHLKSKGVDCFALQPGMPQTPLYVHTQGDGPAAFPEALKILEKKYNGQPPPSGLMEEDEKTVEQAASTLVAAALDPRFDGKFELFLRNCQPFDTVAYTTDPESAEKLWKLSEKLVGQGFKI</sequence>
<dbReference type="InterPro" id="IPR002347">
    <property type="entry name" value="SDR_fam"/>
</dbReference>
<dbReference type="PANTHER" id="PTHR43157">
    <property type="entry name" value="PHOSPHATIDYLINOSITOL-GLYCAN BIOSYNTHESIS CLASS F PROTEIN-RELATED"/>
    <property type="match status" value="1"/>
</dbReference>
<dbReference type="GO" id="GO:0016491">
    <property type="term" value="F:oxidoreductase activity"/>
    <property type="evidence" value="ECO:0007669"/>
    <property type="project" value="UniProtKB-KW"/>
</dbReference>
<gene>
    <name evidence="3" type="ORF">PAC_01816</name>
</gene>
<reference evidence="3 4" key="1">
    <citation type="submission" date="2016-03" db="EMBL/GenBank/DDBJ databases">
        <authorList>
            <person name="Ploux O."/>
        </authorList>
    </citation>
    <scope>NUCLEOTIDE SEQUENCE [LARGE SCALE GENOMIC DNA]</scope>
    <source>
        <strain evidence="3 4">UAMH 11012</strain>
    </source>
</reference>
<dbReference type="PRINTS" id="PR00080">
    <property type="entry name" value="SDRFAMILY"/>
</dbReference>
<proteinExistence type="inferred from homology"/>
<comment type="similarity">
    <text evidence="2">Belongs to the short-chain dehydrogenases/reductases (SDR) family.</text>
</comment>
<dbReference type="PANTHER" id="PTHR43157:SF31">
    <property type="entry name" value="PHOSPHATIDYLINOSITOL-GLYCAN BIOSYNTHESIS CLASS F PROTEIN"/>
    <property type="match status" value="1"/>
</dbReference>
<protein>
    <submittedName>
        <fullName evidence="3">Related to retinol dehydrogenase 12</fullName>
    </submittedName>
</protein>
<dbReference type="AlphaFoldDB" id="A0A1L7WGP0"/>
<dbReference type="PRINTS" id="PR00081">
    <property type="entry name" value="GDHRDH"/>
</dbReference>
<evidence type="ECO:0000313" key="3">
    <source>
        <dbReference type="EMBL" id="CZR51939.1"/>
    </source>
</evidence>
<dbReference type="Proteomes" id="UP000184330">
    <property type="component" value="Unassembled WGS sequence"/>
</dbReference>
<organism evidence="3 4">
    <name type="scientific">Phialocephala subalpina</name>
    <dbReference type="NCBI Taxonomy" id="576137"/>
    <lineage>
        <taxon>Eukaryota</taxon>
        <taxon>Fungi</taxon>
        <taxon>Dikarya</taxon>
        <taxon>Ascomycota</taxon>
        <taxon>Pezizomycotina</taxon>
        <taxon>Leotiomycetes</taxon>
        <taxon>Helotiales</taxon>
        <taxon>Mollisiaceae</taxon>
        <taxon>Phialocephala</taxon>
        <taxon>Phialocephala fortinii species complex</taxon>
    </lineage>
</organism>
<dbReference type="InterPro" id="IPR036291">
    <property type="entry name" value="NAD(P)-bd_dom_sf"/>
</dbReference>
<name>A0A1L7WGP0_9HELO</name>
<dbReference type="SUPFAM" id="SSF51735">
    <property type="entry name" value="NAD(P)-binding Rossmann-fold domains"/>
    <property type="match status" value="1"/>
</dbReference>
<dbReference type="Gene3D" id="3.40.50.720">
    <property type="entry name" value="NAD(P)-binding Rossmann-like Domain"/>
    <property type="match status" value="1"/>
</dbReference>
<dbReference type="Pfam" id="PF00106">
    <property type="entry name" value="adh_short"/>
    <property type="match status" value="1"/>
</dbReference>
<evidence type="ECO:0000313" key="4">
    <source>
        <dbReference type="Proteomes" id="UP000184330"/>
    </source>
</evidence>
<dbReference type="EMBL" id="FJOG01000002">
    <property type="protein sequence ID" value="CZR51939.1"/>
    <property type="molecule type" value="Genomic_DNA"/>
</dbReference>